<feature type="non-terminal residue" evidence="3">
    <location>
        <position position="98"/>
    </location>
</feature>
<organism evidence="3 4">
    <name type="scientific">Gigaspora margarita</name>
    <dbReference type="NCBI Taxonomy" id="4874"/>
    <lineage>
        <taxon>Eukaryota</taxon>
        <taxon>Fungi</taxon>
        <taxon>Fungi incertae sedis</taxon>
        <taxon>Mucoromycota</taxon>
        <taxon>Glomeromycotina</taxon>
        <taxon>Glomeromycetes</taxon>
        <taxon>Diversisporales</taxon>
        <taxon>Gigasporaceae</taxon>
        <taxon>Gigaspora</taxon>
    </lineage>
</organism>
<accession>A0ABN7XLT2</accession>
<dbReference type="Pfam" id="PF12799">
    <property type="entry name" value="LRR_4"/>
    <property type="match status" value="1"/>
</dbReference>
<evidence type="ECO:0000313" key="4">
    <source>
        <dbReference type="Proteomes" id="UP000789901"/>
    </source>
</evidence>
<dbReference type="SUPFAM" id="SSF52058">
    <property type="entry name" value="L domain-like"/>
    <property type="match status" value="1"/>
</dbReference>
<evidence type="ECO:0000256" key="2">
    <source>
        <dbReference type="ARBA" id="ARBA00022737"/>
    </source>
</evidence>
<keyword evidence="4" id="KW-1185">Reference proteome</keyword>
<dbReference type="Gene3D" id="3.80.10.10">
    <property type="entry name" value="Ribonuclease Inhibitor"/>
    <property type="match status" value="1"/>
</dbReference>
<evidence type="ECO:0000313" key="3">
    <source>
        <dbReference type="EMBL" id="CAG8856278.1"/>
    </source>
</evidence>
<sequence>LKKLVKLTKLDIRNNKFSGSLEPFKDMVNLQELYVGNNRFDKGLEYLPTGLKIFDVCPSKYYENIQNGVQLSDELIDQEFGISRDLLKLGIPEKYNGF</sequence>
<feature type="non-terminal residue" evidence="3">
    <location>
        <position position="1"/>
    </location>
</feature>
<dbReference type="EMBL" id="CAJVQB010158179">
    <property type="protein sequence ID" value="CAG8856278.1"/>
    <property type="molecule type" value="Genomic_DNA"/>
</dbReference>
<protein>
    <submittedName>
        <fullName evidence="3">46168_t:CDS:1</fullName>
    </submittedName>
</protein>
<gene>
    <name evidence="3" type="ORF">GMARGA_LOCUS45099</name>
</gene>
<comment type="caution">
    <text evidence="3">The sequence shown here is derived from an EMBL/GenBank/DDBJ whole genome shotgun (WGS) entry which is preliminary data.</text>
</comment>
<reference evidence="3 4" key="1">
    <citation type="submission" date="2021-06" db="EMBL/GenBank/DDBJ databases">
        <authorList>
            <person name="Kallberg Y."/>
            <person name="Tangrot J."/>
            <person name="Rosling A."/>
        </authorList>
    </citation>
    <scope>NUCLEOTIDE SEQUENCE [LARGE SCALE GENOMIC DNA]</scope>
    <source>
        <strain evidence="3 4">120-4 pot B 10/14</strain>
    </source>
</reference>
<dbReference type="InterPro" id="IPR025875">
    <property type="entry name" value="Leu-rich_rpt_4"/>
</dbReference>
<name>A0ABN7XLT2_GIGMA</name>
<dbReference type="Proteomes" id="UP000789901">
    <property type="component" value="Unassembled WGS sequence"/>
</dbReference>
<dbReference type="InterPro" id="IPR032675">
    <property type="entry name" value="LRR_dom_sf"/>
</dbReference>
<keyword evidence="2" id="KW-0677">Repeat</keyword>
<proteinExistence type="predicted"/>
<keyword evidence="1" id="KW-0433">Leucine-rich repeat</keyword>
<evidence type="ECO:0000256" key="1">
    <source>
        <dbReference type="ARBA" id="ARBA00022614"/>
    </source>
</evidence>